<dbReference type="InterPro" id="IPR004839">
    <property type="entry name" value="Aminotransferase_I/II_large"/>
</dbReference>
<keyword evidence="3" id="KW-0805">Transcription regulation</keyword>
<feature type="domain" description="HTH gntR-type" evidence="7">
    <location>
        <begin position="22"/>
        <end position="90"/>
    </location>
</feature>
<dbReference type="Gene3D" id="1.10.10.10">
    <property type="entry name" value="Winged helix-like DNA-binding domain superfamily/Winged helix DNA-binding domain"/>
    <property type="match status" value="1"/>
</dbReference>
<accession>A0A8J3B3U5</accession>
<dbReference type="PROSITE" id="PS50949">
    <property type="entry name" value="HTH_GNTR"/>
    <property type="match status" value="1"/>
</dbReference>
<dbReference type="GO" id="GO:0003700">
    <property type="term" value="F:DNA-binding transcription factor activity"/>
    <property type="evidence" value="ECO:0007669"/>
    <property type="project" value="InterPro"/>
</dbReference>
<dbReference type="CDD" id="cd07377">
    <property type="entry name" value="WHTH_GntR"/>
    <property type="match status" value="1"/>
</dbReference>
<comment type="caution">
    <text evidence="8">The sequence shown here is derived from an EMBL/GenBank/DDBJ whole genome shotgun (WGS) entry which is preliminary data.</text>
</comment>
<dbReference type="InterPro" id="IPR051446">
    <property type="entry name" value="HTH_trans_reg/aminotransferase"/>
</dbReference>
<keyword evidence="2" id="KW-0663">Pyridoxal phosphate</keyword>
<evidence type="ECO:0000256" key="3">
    <source>
        <dbReference type="ARBA" id="ARBA00023015"/>
    </source>
</evidence>
<evidence type="ECO:0000256" key="6">
    <source>
        <dbReference type="SAM" id="MobiDB-lite"/>
    </source>
</evidence>
<dbReference type="GO" id="GO:0030170">
    <property type="term" value="F:pyridoxal phosphate binding"/>
    <property type="evidence" value="ECO:0007669"/>
    <property type="project" value="InterPro"/>
</dbReference>
<dbReference type="AlphaFoldDB" id="A0A8J3B3U5"/>
<evidence type="ECO:0000256" key="2">
    <source>
        <dbReference type="ARBA" id="ARBA00022898"/>
    </source>
</evidence>
<dbReference type="Gene3D" id="3.40.640.10">
    <property type="entry name" value="Type I PLP-dependent aspartate aminotransferase-like (Major domain)"/>
    <property type="match status" value="1"/>
</dbReference>
<evidence type="ECO:0000256" key="1">
    <source>
        <dbReference type="ARBA" id="ARBA00005384"/>
    </source>
</evidence>
<dbReference type="PANTHER" id="PTHR46577">
    <property type="entry name" value="HTH-TYPE TRANSCRIPTIONAL REGULATORY PROTEIN GABR"/>
    <property type="match status" value="1"/>
</dbReference>
<dbReference type="Proteomes" id="UP000649739">
    <property type="component" value="Unassembled WGS sequence"/>
</dbReference>
<feature type="region of interest" description="Disordered" evidence="6">
    <location>
        <begin position="80"/>
        <end position="115"/>
    </location>
</feature>
<sequence>MLTLRMYWYNLETVTAQYQFTGDNAATIAAGIEAGIRAGALPPGTALPPVRGLAGQLGVAAGTVARAYTDLRRRGVLETAGRHGTRVRPRPPIAAATPAAPAPAGPGDHAAGEPDPALLPDLRPALAALAADPRPATYGTAGPLPGLLAAARERLAADGVPADHLTVTAGALDAIDRLLSAHLRPGDRVAVEDPGWGNVHDLIAALGLTAVPLPVDDDGPTVAGLRQALGARPGAVVVTSRAHNPTGAALTAARSAALRELLGAHPDVLAIEDDHSAELSGVPLHPLAGSTRSWAYVRSTAKPYGPDLRLAVVAGDAATVGRVAGRMRLGAGWVSTLLQRLVLHLWTDPAATARVAAARAAYADRRDLLRAALADRGLTAHGRTGLNLWLPVADEAHAVTVLRERGYHVAAGSRYRLGAPPGVRVTISTLTAAATPALADALADAAARPGPSGV</sequence>
<dbReference type="PANTHER" id="PTHR46577:SF1">
    <property type="entry name" value="HTH-TYPE TRANSCRIPTIONAL REGULATORY PROTEIN GABR"/>
    <property type="match status" value="1"/>
</dbReference>
<dbReference type="InterPro" id="IPR036388">
    <property type="entry name" value="WH-like_DNA-bd_sf"/>
</dbReference>
<dbReference type="Pfam" id="PF00155">
    <property type="entry name" value="Aminotran_1_2"/>
    <property type="match status" value="1"/>
</dbReference>
<dbReference type="SUPFAM" id="SSF46785">
    <property type="entry name" value="Winged helix' DNA-binding domain"/>
    <property type="match status" value="1"/>
</dbReference>
<gene>
    <name evidence="8" type="ORF">GCM10010123_04210</name>
</gene>
<dbReference type="Pfam" id="PF00392">
    <property type="entry name" value="GntR"/>
    <property type="match status" value="1"/>
</dbReference>
<proteinExistence type="inferred from homology"/>
<reference evidence="8" key="2">
    <citation type="submission" date="2020-09" db="EMBL/GenBank/DDBJ databases">
        <authorList>
            <person name="Sun Q."/>
            <person name="Ohkuma M."/>
        </authorList>
    </citation>
    <scope>NUCLEOTIDE SEQUENCE</scope>
    <source>
        <strain evidence="8">JCM 3090</strain>
    </source>
</reference>
<keyword evidence="5" id="KW-0804">Transcription</keyword>
<evidence type="ECO:0000313" key="9">
    <source>
        <dbReference type="Proteomes" id="UP000649739"/>
    </source>
</evidence>
<dbReference type="SUPFAM" id="SSF53383">
    <property type="entry name" value="PLP-dependent transferases"/>
    <property type="match status" value="1"/>
</dbReference>
<evidence type="ECO:0000259" key="7">
    <source>
        <dbReference type="PROSITE" id="PS50949"/>
    </source>
</evidence>
<evidence type="ECO:0000256" key="5">
    <source>
        <dbReference type="ARBA" id="ARBA00023163"/>
    </source>
</evidence>
<feature type="compositionally biased region" description="Low complexity" evidence="6">
    <location>
        <begin position="105"/>
        <end position="115"/>
    </location>
</feature>
<dbReference type="GO" id="GO:0003677">
    <property type="term" value="F:DNA binding"/>
    <property type="evidence" value="ECO:0007669"/>
    <property type="project" value="UniProtKB-KW"/>
</dbReference>
<dbReference type="InterPro" id="IPR015424">
    <property type="entry name" value="PyrdxlP-dep_Trfase"/>
</dbReference>
<organism evidence="8 9">
    <name type="scientific">Pilimelia anulata</name>
    <dbReference type="NCBI Taxonomy" id="53371"/>
    <lineage>
        <taxon>Bacteria</taxon>
        <taxon>Bacillati</taxon>
        <taxon>Actinomycetota</taxon>
        <taxon>Actinomycetes</taxon>
        <taxon>Micromonosporales</taxon>
        <taxon>Micromonosporaceae</taxon>
        <taxon>Pilimelia</taxon>
    </lineage>
</organism>
<dbReference type="InterPro" id="IPR036390">
    <property type="entry name" value="WH_DNA-bd_sf"/>
</dbReference>
<comment type="similarity">
    <text evidence="1">In the C-terminal section; belongs to the class-I pyridoxal-phosphate-dependent aminotransferase family.</text>
</comment>
<dbReference type="EMBL" id="BMQB01000001">
    <property type="protein sequence ID" value="GGJ77395.1"/>
    <property type="molecule type" value="Genomic_DNA"/>
</dbReference>
<evidence type="ECO:0000256" key="4">
    <source>
        <dbReference type="ARBA" id="ARBA00023125"/>
    </source>
</evidence>
<dbReference type="SMART" id="SM00345">
    <property type="entry name" value="HTH_GNTR"/>
    <property type="match status" value="1"/>
</dbReference>
<protein>
    <submittedName>
        <fullName evidence="8">GntR family transcriptional regulator</fullName>
    </submittedName>
</protein>
<dbReference type="InterPro" id="IPR015421">
    <property type="entry name" value="PyrdxlP-dep_Trfase_major"/>
</dbReference>
<evidence type="ECO:0000313" key="8">
    <source>
        <dbReference type="EMBL" id="GGJ77395.1"/>
    </source>
</evidence>
<dbReference type="CDD" id="cd00609">
    <property type="entry name" value="AAT_like"/>
    <property type="match status" value="1"/>
</dbReference>
<name>A0A8J3B3U5_9ACTN</name>
<keyword evidence="4" id="KW-0238">DNA-binding</keyword>
<dbReference type="InterPro" id="IPR000524">
    <property type="entry name" value="Tscrpt_reg_HTH_GntR"/>
</dbReference>
<keyword evidence="9" id="KW-1185">Reference proteome</keyword>
<reference evidence="8" key="1">
    <citation type="journal article" date="2014" name="Int. J. Syst. Evol. Microbiol.">
        <title>Complete genome sequence of Corynebacterium casei LMG S-19264T (=DSM 44701T), isolated from a smear-ripened cheese.</title>
        <authorList>
            <consortium name="US DOE Joint Genome Institute (JGI-PGF)"/>
            <person name="Walter F."/>
            <person name="Albersmeier A."/>
            <person name="Kalinowski J."/>
            <person name="Ruckert C."/>
        </authorList>
    </citation>
    <scope>NUCLEOTIDE SEQUENCE</scope>
    <source>
        <strain evidence="8">JCM 3090</strain>
    </source>
</reference>